<sequence length="154" mass="16918">MASTQDEQPDAPWHAAYPDPTSDVVFISREDVLALLNDSTLVAGKDYLLVDLRRNDHQGGTIRGSVNLPAQSLHPILPTYYNLFKAAGVRKIIFYCGSSGGRGCRSGGWFGDYLASQNDSDMQSLVLQGGIKGWVKAGKEYTDKMLEYNADLWA</sequence>
<dbReference type="InterPro" id="IPR036873">
    <property type="entry name" value="Rhodanese-like_dom_sf"/>
</dbReference>
<accession>A0ABP0CUV4</accession>
<dbReference type="PANTHER" id="PTHR10828">
    <property type="entry name" value="M-PHASE INDUCER PHOSPHATASE DUAL SPECIFICITY PHOSPHATASE CDC25"/>
    <property type="match status" value="1"/>
</dbReference>
<name>A0ABP0CUV4_9PEZI</name>
<dbReference type="EMBL" id="CAWUHC010000143">
    <property type="protein sequence ID" value="CAK7235578.1"/>
    <property type="molecule type" value="Genomic_DNA"/>
</dbReference>
<feature type="domain" description="Rhodanese" evidence="1">
    <location>
        <begin position="43"/>
        <end position="143"/>
    </location>
</feature>
<dbReference type="Proteomes" id="UP001642406">
    <property type="component" value="Unassembled WGS sequence"/>
</dbReference>
<evidence type="ECO:0000313" key="2">
    <source>
        <dbReference type="EMBL" id="CAK7235578.1"/>
    </source>
</evidence>
<proteinExistence type="predicted"/>
<dbReference type="Gene3D" id="3.40.250.10">
    <property type="entry name" value="Rhodanese-like domain"/>
    <property type="match status" value="1"/>
</dbReference>
<dbReference type="SUPFAM" id="SSF52821">
    <property type="entry name" value="Rhodanese/Cell cycle control phosphatase"/>
    <property type="match status" value="1"/>
</dbReference>
<reference evidence="2 3" key="1">
    <citation type="submission" date="2024-01" db="EMBL/GenBank/DDBJ databases">
        <authorList>
            <person name="Allen C."/>
            <person name="Tagirdzhanova G."/>
        </authorList>
    </citation>
    <scope>NUCLEOTIDE SEQUENCE [LARGE SCALE GENOMIC DNA]</scope>
</reference>
<dbReference type="InterPro" id="IPR001763">
    <property type="entry name" value="Rhodanese-like_dom"/>
</dbReference>
<evidence type="ECO:0000313" key="3">
    <source>
        <dbReference type="Proteomes" id="UP001642406"/>
    </source>
</evidence>
<dbReference type="SMART" id="SM00450">
    <property type="entry name" value="RHOD"/>
    <property type="match status" value="1"/>
</dbReference>
<dbReference type="Pfam" id="PF00581">
    <property type="entry name" value="Rhodanese"/>
    <property type="match status" value="1"/>
</dbReference>
<organism evidence="2 3">
    <name type="scientific">Sporothrix bragantina</name>
    <dbReference type="NCBI Taxonomy" id="671064"/>
    <lineage>
        <taxon>Eukaryota</taxon>
        <taxon>Fungi</taxon>
        <taxon>Dikarya</taxon>
        <taxon>Ascomycota</taxon>
        <taxon>Pezizomycotina</taxon>
        <taxon>Sordariomycetes</taxon>
        <taxon>Sordariomycetidae</taxon>
        <taxon>Ophiostomatales</taxon>
        <taxon>Ophiostomataceae</taxon>
        <taxon>Sporothrix</taxon>
    </lineage>
</organism>
<comment type="caution">
    <text evidence="2">The sequence shown here is derived from an EMBL/GenBank/DDBJ whole genome shotgun (WGS) entry which is preliminary data.</text>
</comment>
<dbReference type="PANTHER" id="PTHR10828:SF50">
    <property type="entry name" value="REDUCTASE (ARC2), PUTATIVE (AFU_ORTHOLOGUE AFUA_6G13400)-RELATED"/>
    <property type="match status" value="1"/>
</dbReference>
<gene>
    <name evidence="2" type="ORF">SBRCBS47491_009340</name>
</gene>
<keyword evidence="3" id="KW-1185">Reference proteome</keyword>
<dbReference type="PROSITE" id="PS50206">
    <property type="entry name" value="RHODANESE_3"/>
    <property type="match status" value="1"/>
</dbReference>
<protein>
    <recommendedName>
        <fullName evidence="1">Rhodanese domain-containing protein</fullName>
    </recommendedName>
</protein>
<evidence type="ECO:0000259" key="1">
    <source>
        <dbReference type="PROSITE" id="PS50206"/>
    </source>
</evidence>